<accession>A0A2P2PNI6</accession>
<reference evidence="1" key="1">
    <citation type="submission" date="2018-02" db="EMBL/GenBank/DDBJ databases">
        <title>Rhizophora mucronata_Transcriptome.</title>
        <authorList>
            <person name="Meera S.P."/>
            <person name="Sreeshan A."/>
            <person name="Augustine A."/>
        </authorList>
    </citation>
    <scope>NUCLEOTIDE SEQUENCE</scope>
    <source>
        <tissue evidence="1">Leaf</tissue>
    </source>
</reference>
<organism evidence="1">
    <name type="scientific">Rhizophora mucronata</name>
    <name type="common">Asiatic mangrove</name>
    <dbReference type="NCBI Taxonomy" id="61149"/>
    <lineage>
        <taxon>Eukaryota</taxon>
        <taxon>Viridiplantae</taxon>
        <taxon>Streptophyta</taxon>
        <taxon>Embryophyta</taxon>
        <taxon>Tracheophyta</taxon>
        <taxon>Spermatophyta</taxon>
        <taxon>Magnoliopsida</taxon>
        <taxon>eudicotyledons</taxon>
        <taxon>Gunneridae</taxon>
        <taxon>Pentapetalae</taxon>
        <taxon>rosids</taxon>
        <taxon>fabids</taxon>
        <taxon>Malpighiales</taxon>
        <taxon>Rhizophoraceae</taxon>
        <taxon>Rhizophora</taxon>
    </lineage>
</organism>
<protein>
    <submittedName>
        <fullName evidence="1">Uncharacterized protein</fullName>
    </submittedName>
</protein>
<proteinExistence type="predicted"/>
<sequence length="20" mass="2457">MHLILVLDILPSFWQIHFFS</sequence>
<dbReference type="EMBL" id="GGEC01075818">
    <property type="protein sequence ID" value="MBX56302.1"/>
    <property type="molecule type" value="Transcribed_RNA"/>
</dbReference>
<evidence type="ECO:0000313" key="1">
    <source>
        <dbReference type="EMBL" id="MBX56302.1"/>
    </source>
</evidence>
<dbReference type="AlphaFoldDB" id="A0A2P2PNI6"/>
<name>A0A2P2PNI6_RHIMU</name>